<dbReference type="RefSeq" id="WP_137192361.1">
    <property type="nucleotide sequence ID" value="NZ_CP039964.1"/>
</dbReference>
<dbReference type="AlphaFoldDB" id="A0A4P8ECS7"/>
<dbReference type="Pfam" id="PF01527">
    <property type="entry name" value="HTH_Tnp_1"/>
    <property type="match status" value="1"/>
</dbReference>
<evidence type="ECO:0008006" key="3">
    <source>
        <dbReference type="Google" id="ProtNLM"/>
    </source>
</evidence>
<name>A0A4P8ECS7_9RHOB</name>
<evidence type="ECO:0000313" key="1">
    <source>
        <dbReference type="EMBL" id="QCO54690.1"/>
    </source>
</evidence>
<organism evidence="1 2">
    <name type="scientific">Pseudorhodobacter turbinis</name>
    <dbReference type="NCBI Taxonomy" id="2500533"/>
    <lineage>
        <taxon>Bacteria</taxon>
        <taxon>Pseudomonadati</taxon>
        <taxon>Pseudomonadota</taxon>
        <taxon>Alphaproteobacteria</taxon>
        <taxon>Rhodobacterales</taxon>
        <taxon>Paracoccaceae</taxon>
        <taxon>Pseudorhodobacter</taxon>
    </lineage>
</organism>
<dbReference type="OrthoDB" id="9803878at2"/>
<dbReference type="Proteomes" id="UP000298631">
    <property type="component" value="Chromosome"/>
</dbReference>
<accession>A0A4P8ECS7</accession>
<protein>
    <recommendedName>
        <fullName evidence="3">Transposase</fullName>
    </recommendedName>
</protein>
<dbReference type="GO" id="GO:0004803">
    <property type="term" value="F:transposase activity"/>
    <property type="evidence" value="ECO:0007669"/>
    <property type="project" value="InterPro"/>
</dbReference>
<dbReference type="EMBL" id="CP039964">
    <property type="protein sequence ID" value="QCO54690.1"/>
    <property type="molecule type" value="Genomic_DNA"/>
</dbReference>
<proteinExistence type="predicted"/>
<sequence length="40" mass="4641">MTTRRRFSDKFKATVALEALRGDKTAQEIAAKHNAYECRR</sequence>
<dbReference type="SUPFAM" id="SSF48295">
    <property type="entry name" value="TrpR-like"/>
    <property type="match status" value="1"/>
</dbReference>
<dbReference type="InterPro" id="IPR002514">
    <property type="entry name" value="Transposase_8"/>
</dbReference>
<reference evidence="1 2" key="1">
    <citation type="submission" date="2019-05" db="EMBL/GenBank/DDBJ databases">
        <title>Pseudorhodobacter turbinis sp. nov., isolated from the gut of the Korean turban shell.</title>
        <authorList>
            <person name="Jeong Y.-S."/>
            <person name="Kang W.-R."/>
            <person name="Bae J.-W."/>
        </authorList>
    </citation>
    <scope>NUCLEOTIDE SEQUENCE [LARGE SCALE GENOMIC DNA]</scope>
    <source>
        <strain evidence="1 2">S12M18</strain>
    </source>
</reference>
<dbReference type="InterPro" id="IPR010921">
    <property type="entry name" value="Trp_repressor/repl_initiator"/>
</dbReference>
<dbReference type="GO" id="GO:0043565">
    <property type="term" value="F:sequence-specific DNA binding"/>
    <property type="evidence" value="ECO:0007669"/>
    <property type="project" value="InterPro"/>
</dbReference>
<dbReference type="GO" id="GO:0006313">
    <property type="term" value="P:DNA transposition"/>
    <property type="evidence" value="ECO:0007669"/>
    <property type="project" value="InterPro"/>
</dbReference>
<keyword evidence="2" id="KW-1185">Reference proteome</keyword>
<dbReference type="KEGG" id="pseb:EOK75_02070"/>
<gene>
    <name evidence="1" type="ORF">EOK75_02070</name>
</gene>
<evidence type="ECO:0000313" key="2">
    <source>
        <dbReference type="Proteomes" id="UP000298631"/>
    </source>
</evidence>